<dbReference type="STRING" id="1245769.A0A0C7MYJ2"/>
<dbReference type="SUPFAM" id="SSF48464">
    <property type="entry name" value="ENTH/VHS domain"/>
    <property type="match status" value="1"/>
</dbReference>
<dbReference type="GO" id="GO:0005886">
    <property type="term" value="C:plasma membrane"/>
    <property type="evidence" value="ECO:0007669"/>
    <property type="project" value="TreeGrafter"/>
</dbReference>
<dbReference type="PANTHER" id="PTHR12276">
    <property type="entry name" value="EPSIN/ENT-RELATED"/>
    <property type="match status" value="1"/>
</dbReference>
<feature type="compositionally biased region" description="Basic and acidic residues" evidence="1">
    <location>
        <begin position="177"/>
        <end position="201"/>
    </location>
</feature>
<gene>
    <name evidence="3" type="ORF">LALA0_S01e13762g</name>
</gene>
<dbReference type="GO" id="GO:0005768">
    <property type="term" value="C:endosome"/>
    <property type="evidence" value="ECO:0007669"/>
    <property type="project" value="TreeGrafter"/>
</dbReference>
<dbReference type="Proteomes" id="UP000054304">
    <property type="component" value="Unassembled WGS sequence"/>
</dbReference>
<dbReference type="GO" id="GO:0006897">
    <property type="term" value="P:endocytosis"/>
    <property type="evidence" value="ECO:0007669"/>
    <property type="project" value="TreeGrafter"/>
</dbReference>
<dbReference type="InterPro" id="IPR008942">
    <property type="entry name" value="ENTH_VHS"/>
</dbReference>
<dbReference type="OrthoDB" id="4033880at2759"/>
<evidence type="ECO:0000259" key="2">
    <source>
        <dbReference type="PROSITE" id="PS50942"/>
    </source>
</evidence>
<evidence type="ECO:0000313" key="3">
    <source>
        <dbReference type="EMBL" id="CEP60562.1"/>
    </source>
</evidence>
<dbReference type="PANTHER" id="PTHR12276:SF119">
    <property type="entry name" value="EPSIN-4"/>
    <property type="match status" value="1"/>
</dbReference>
<dbReference type="RefSeq" id="XP_022626804.1">
    <property type="nucleotide sequence ID" value="XM_022774737.1"/>
</dbReference>
<dbReference type="SMART" id="SM00273">
    <property type="entry name" value="ENTH"/>
    <property type="match status" value="1"/>
</dbReference>
<proteinExistence type="predicted"/>
<dbReference type="Gene3D" id="1.25.40.90">
    <property type="match status" value="1"/>
</dbReference>
<dbReference type="Pfam" id="PF01417">
    <property type="entry name" value="ENTH"/>
    <property type="match status" value="1"/>
</dbReference>
<sequence length="256" mass="29146">MSILKSVKTLGQTSTEIKVREATDDNQYTGATGSLMSELSVLTYSPKTLREITQVIRKRLSGNYRKSSQVNAIHILKTLTLVSYLINSGSNEFISWVRSYAYLVNTLKEFTIGSRGNETMASQIRRLAFSLSELLRDDELLRKRRSDITLFRSSISTPGRKSTDNSHLRLVSGNTDARTHENHKRSLDSSRWHGESSHRQPMDPVVLGPVREEENFDWGGTLTTGFRDDKREDELSNASAYKRRGVTRRLSNRFLL</sequence>
<feature type="domain" description="ENTH" evidence="2">
    <location>
        <begin position="7"/>
        <end position="145"/>
    </location>
</feature>
<evidence type="ECO:0000256" key="1">
    <source>
        <dbReference type="SAM" id="MobiDB-lite"/>
    </source>
</evidence>
<reference evidence="3 4" key="1">
    <citation type="submission" date="2014-12" db="EMBL/GenBank/DDBJ databases">
        <authorList>
            <person name="Neuveglise Cecile"/>
        </authorList>
    </citation>
    <scope>NUCLEOTIDE SEQUENCE [LARGE SCALE GENOMIC DNA]</scope>
    <source>
        <strain evidence="3 4">CBS 12615</strain>
    </source>
</reference>
<dbReference type="GO" id="GO:0030125">
    <property type="term" value="C:clathrin vesicle coat"/>
    <property type="evidence" value="ECO:0007669"/>
    <property type="project" value="TreeGrafter"/>
</dbReference>
<dbReference type="PROSITE" id="PS50942">
    <property type="entry name" value="ENTH"/>
    <property type="match status" value="1"/>
</dbReference>
<evidence type="ECO:0000313" key="4">
    <source>
        <dbReference type="Proteomes" id="UP000054304"/>
    </source>
</evidence>
<dbReference type="HOGENOM" id="CLU_053580_1_0_1"/>
<dbReference type="GO" id="GO:0072659">
    <property type="term" value="P:protein localization to plasma membrane"/>
    <property type="evidence" value="ECO:0007669"/>
    <property type="project" value="EnsemblFungi"/>
</dbReference>
<dbReference type="GO" id="GO:0030276">
    <property type="term" value="F:clathrin binding"/>
    <property type="evidence" value="ECO:0007669"/>
    <property type="project" value="TreeGrafter"/>
</dbReference>
<dbReference type="GeneID" id="34683959"/>
<keyword evidence="4" id="KW-1185">Reference proteome</keyword>
<dbReference type="GO" id="GO:0007015">
    <property type="term" value="P:actin filament organization"/>
    <property type="evidence" value="ECO:0007669"/>
    <property type="project" value="TreeGrafter"/>
</dbReference>
<organism evidence="3 4">
    <name type="scientific">Lachancea lanzarotensis</name>
    <dbReference type="NCBI Taxonomy" id="1245769"/>
    <lineage>
        <taxon>Eukaryota</taxon>
        <taxon>Fungi</taxon>
        <taxon>Dikarya</taxon>
        <taxon>Ascomycota</taxon>
        <taxon>Saccharomycotina</taxon>
        <taxon>Saccharomycetes</taxon>
        <taxon>Saccharomycetales</taxon>
        <taxon>Saccharomycetaceae</taxon>
        <taxon>Lachancea</taxon>
    </lineage>
</organism>
<dbReference type="CDD" id="cd16994">
    <property type="entry name" value="ENTH_Ent4"/>
    <property type="match status" value="1"/>
</dbReference>
<accession>A0A0C7MYJ2</accession>
<feature type="region of interest" description="Disordered" evidence="1">
    <location>
        <begin position="155"/>
        <end position="204"/>
    </location>
</feature>
<protein>
    <submittedName>
        <fullName evidence="3">LALA0S01e13762g1_1</fullName>
    </submittedName>
</protein>
<dbReference type="EMBL" id="LN736360">
    <property type="protein sequence ID" value="CEP60562.1"/>
    <property type="molecule type" value="Genomic_DNA"/>
</dbReference>
<dbReference type="InterPro" id="IPR013809">
    <property type="entry name" value="ENTH"/>
</dbReference>
<dbReference type="GO" id="GO:0005543">
    <property type="term" value="F:phospholipid binding"/>
    <property type="evidence" value="ECO:0007669"/>
    <property type="project" value="TreeGrafter"/>
</dbReference>
<dbReference type="AlphaFoldDB" id="A0A0C7MYJ2"/>
<name>A0A0C7MYJ2_9SACH</name>